<protein>
    <submittedName>
        <fullName evidence="1">Uncharacterized protein</fullName>
    </submittedName>
</protein>
<name>A0ACB9N2W1_9MYRT</name>
<evidence type="ECO:0000313" key="2">
    <source>
        <dbReference type="Proteomes" id="UP001057402"/>
    </source>
</evidence>
<proteinExistence type="predicted"/>
<evidence type="ECO:0000313" key="1">
    <source>
        <dbReference type="EMBL" id="KAI4329994.1"/>
    </source>
</evidence>
<sequence>MPPSLRRNNQIYSIAASSSSSSSRIHRPADLIGGCVREVDPTTVDPEPSPVLASPSKAVDPPRALLRFAPSIPDPRSSIPDLS</sequence>
<organism evidence="1 2">
    <name type="scientific">Melastoma candidum</name>
    <dbReference type="NCBI Taxonomy" id="119954"/>
    <lineage>
        <taxon>Eukaryota</taxon>
        <taxon>Viridiplantae</taxon>
        <taxon>Streptophyta</taxon>
        <taxon>Embryophyta</taxon>
        <taxon>Tracheophyta</taxon>
        <taxon>Spermatophyta</taxon>
        <taxon>Magnoliopsida</taxon>
        <taxon>eudicotyledons</taxon>
        <taxon>Gunneridae</taxon>
        <taxon>Pentapetalae</taxon>
        <taxon>rosids</taxon>
        <taxon>malvids</taxon>
        <taxon>Myrtales</taxon>
        <taxon>Melastomataceae</taxon>
        <taxon>Melastomatoideae</taxon>
        <taxon>Melastomateae</taxon>
        <taxon>Melastoma</taxon>
    </lineage>
</organism>
<comment type="caution">
    <text evidence="1">The sequence shown here is derived from an EMBL/GenBank/DDBJ whole genome shotgun (WGS) entry which is preliminary data.</text>
</comment>
<dbReference type="EMBL" id="CM042887">
    <property type="protein sequence ID" value="KAI4329994.1"/>
    <property type="molecule type" value="Genomic_DNA"/>
</dbReference>
<dbReference type="Proteomes" id="UP001057402">
    <property type="component" value="Chromosome 8"/>
</dbReference>
<reference evidence="2" key="1">
    <citation type="journal article" date="2023" name="Front. Plant Sci.">
        <title>Chromosomal-level genome assembly of Melastoma candidum provides insights into trichome evolution.</title>
        <authorList>
            <person name="Zhong Y."/>
            <person name="Wu W."/>
            <person name="Sun C."/>
            <person name="Zou P."/>
            <person name="Liu Y."/>
            <person name="Dai S."/>
            <person name="Zhou R."/>
        </authorList>
    </citation>
    <scope>NUCLEOTIDE SEQUENCE [LARGE SCALE GENOMIC DNA]</scope>
</reference>
<accession>A0ACB9N2W1</accession>
<keyword evidence="2" id="KW-1185">Reference proteome</keyword>
<gene>
    <name evidence="1" type="ORF">MLD38_028310</name>
</gene>